<reference evidence="3" key="1">
    <citation type="journal article" date="2020" name="mSystems">
        <title>Genome- and Community-Level Interaction Insights into Carbon Utilization and Element Cycling Functions of Hydrothermarchaeota in Hydrothermal Sediment.</title>
        <authorList>
            <person name="Zhou Z."/>
            <person name="Liu Y."/>
            <person name="Xu W."/>
            <person name="Pan J."/>
            <person name="Luo Z.H."/>
            <person name="Li M."/>
        </authorList>
    </citation>
    <scope>NUCLEOTIDE SEQUENCE [LARGE SCALE GENOMIC DNA]</scope>
    <source>
        <strain evidence="3">SpSt-853</strain>
    </source>
</reference>
<gene>
    <name evidence="3" type="ORF">ENW48_10025</name>
</gene>
<dbReference type="Gene3D" id="3.40.50.2000">
    <property type="entry name" value="Glycogen Phosphorylase B"/>
    <property type="match status" value="2"/>
</dbReference>
<dbReference type="GO" id="GO:0009244">
    <property type="term" value="P:lipopolysaccharide core region biosynthetic process"/>
    <property type="evidence" value="ECO:0007669"/>
    <property type="project" value="TreeGrafter"/>
</dbReference>
<evidence type="ECO:0000256" key="1">
    <source>
        <dbReference type="ARBA" id="ARBA00022676"/>
    </source>
</evidence>
<name>A0A7C5AMT3_9BACT</name>
<dbReference type="PANTHER" id="PTHR30160:SF7">
    <property type="entry name" value="ADP-HEPTOSE--LPS HEPTOSYLTRANSFERASE 2"/>
    <property type="match status" value="1"/>
</dbReference>
<keyword evidence="1" id="KW-0328">Glycosyltransferase</keyword>
<dbReference type="AlphaFoldDB" id="A0A7C5AMT3"/>
<dbReference type="CDD" id="cd03789">
    <property type="entry name" value="GT9_LPS_heptosyltransferase"/>
    <property type="match status" value="1"/>
</dbReference>
<dbReference type="EMBL" id="DTKJ01000068">
    <property type="protein sequence ID" value="HGZ12534.1"/>
    <property type="molecule type" value="Genomic_DNA"/>
</dbReference>
<sequence length="484" mass="53741">MVKGERVLVIQLARLGDLVQTWPFLRRLMLSSGADSLELLLDERLRPLLSLGPLVAAGWGLDFANLTHLVRTNPAAAYAQLQDLAAGLRNRNFDRVYNLNFSRISLLLAYLVGNNLRGYLPARGGRDFLREPWLAWIYALVHARQINRVHLSDVFRHLAPAVPSEPGPSPIELKRGEPVIGFQLATRHPRRTWPLAAFARLLEMMVFRLGVRVWLLGTREERHLGEKLLRVLPKAGRERVTNFQGKTDLIELAGLMQQVHLLVSGDTGTLHLAAALGTRTLGLFLGPASCFETGPYGEGHYVIQAEPPCHPCAEAGPGCSEPICQDMIPAEGVADLVATLLQSRAVTAPPAFPCGTRIYTSYRDHLGVNYAPLGYPLRLRDVVGEAYRRAGARLLGLAGENFPYPGPFEDDRRDLEIILKGVGNGVRGDIPPLLADMLTPLRVFQAEMARQKSWQNRYPQWLPESTAVKGAFKDALKEMIQQIY</sequence>
<comment type="caution">
    <text evidence="3">The sequence shown here is derived from an EMBL/GenBank/DDBJ whole genome shotgun (WGS) entry which is preliminary data.</text>
</comment>
<proteinExistence type="predicted"/>
<protein>
    <submittedName>
        <fullName evidence="3">Glycosyltransferase family 9 protein</fullName>
    </submittedName>
</protein>
<dbReference type="Pfam" id="PF01075">
    <property type="entry name" value="Glyco_transf_9"/>
    <property type="match status" value="1"/>
</dbReference>
<keyword evidence="2 3" id="KW-0808">Transferase</keyword>
<dbReference type="PANTHER" id="PTHR30160">
    <property type="entry name" value="TETRAACYLDISACCHARIDE 4'-KINASE-RELATED"/>
    <property type="match status" value="1"/>
</dbReference>
<dbReference type="SUPFAM" id="SSF53756">
    <property type="entry name" value="UDP-Glycosyltransferase/glycogen phosphorylase"/>
    <property type="match status" value="1"/>
</dbReference>
<dbReference type="GO" id="GO:0008713">
    <property type="term" value="F:ADP-heptose-lipopolysaccharide heptosyltransferase activity"/>
    <property type="evidence" value="ECO:0007669"/>
    <property type="project" value="TreeGrafter"/>
</dbReference>
<dbReference type="InterPro" id="IPR051199">
    <property type="entry name" value="LPS_LOS_Heptosyltrfase"/>
</dbReference>
<organism evidence="3">
    <name type="scientific">Desulfobacca acetoxidans</name>
    <dbReference type="NCBI Taxonomy" id="60893"/>
    <lineage>
        <taxon>Bacteria</taxon>
        <taxon>Pseudomonadati</taxon>
        <taxon>Thermodesulfobacteriota</taxon>
        <taxon>Desulfobaccia</taxon>
        <taxon>Desulfobaccales</taxon>
        <taxon>Desulfobaccaceae</taxon>
        <taxon>Desulfobacca</taxon>
    </lineage>
</organism>
<dbReference type="InterPro" id="IPR002201">
    <property type="entry name" value="Glyco_trans_9"/>
</dbReference>
<dbReference type="GO" id="GO:0005829">
    <property type="term" value="C:cytosol"/>
    <property type="evidence" value="ECO:0007669"/>
    <property type="project" value="TreeGrafter"/>
</dbReference>
<evidence type="ECO:0000256" key="2">
    <source>
        <dbReference type="ARBA" id="ARBA00022679"/>
    </source>
</evidence>
<accession>A0A7C5AMT3</accession>
<evidence type="ECO:0000313" key="3">
    <source>
        <dbReference type="EMBL" id="HGZ12534.1"/>
    </source>
</evidence>